<dbReference type="EMBL" id="QWKP01000185">
    <property type="protein sequence ID" value="RHA41329.1"/>
    <property type="molecule type" value="Genomic_DNA"/>
</dbReference>
<evidence type="ECO:0000256" key="1">
    <source>
        <dbReference type="ARBA" id="ARBA00023015"/>
    </source>
</evidence>
<dbReference type="SUPFAM" id="SSF47413">
    <property type="entry name" value="lambda repressor-like DNA-binding domains"/>
    <property type="match status" value="1"/>
</dbReference>
<dbReference type="InterPro" id="IPR010982">
    <property type="entry name" value="Lambda_DNA-bd_dom_sf"/>
</dbReference>
<dbReference type="SMART" id="SM00354">
    <property type="entry name" value="HTH_LACI"/>
    <property type="match status" value="1"/>
</dbReference>
<dbReference type="CDD" id="cd01392">
    <property type="entry name" value="HTH_LacI"/>
    <property type="match status" value="1"/>
</dbReference>
<dbReference type="CDD" id="cd06267">
    <property type="entry name" value="PBP1_LacI_sugar_binding-like"/>
    <property type="match status" value="1"/>
</dbReference>
<evidence type="ECO:0000256" key="2">
    <source>
        <dbReference type="ARBA" id="ARBA00023125"/>
    </source>
</evidence>
<evidence type="ECO:0000256" key="3">
    <source>
        <dbReference type="ARBA" id="ARBA00023163"/>
    </source>
</evidence>
<dbReference type="InterPro" id="IPR028082">
    <property type="entry name" value="Peripla_BP_I"/>
</dbReference>
<gene>
    <name evidence="5" type="ORF">D1825_08670</name>
</gene>
<feature type="domain" description="HTH lacI-type" evidence="4">
    <location>
        <begin position="8"/>
        <end position="62"/>
    </location>
</feature>
<keyword evidence="3" id="KW-0804">Transcription</keyword>
<dbReference type="PANTHER" id="PTHR30146:SF109">
    <property type="entry name" value="HTH-TYPE TRANSCRIPTIONAL REGULATOR GALS"/>
    <property type="match status" value="1"/>
</dbReference>
<dbReference type="GO" id="GO:0003700">
    <property type="term" value="F:DNA-binding transcription factor activity"/>
    <property type="evidence" value="ECO:0007669"/>
    <property type="project" value="TreeGrafter"/>
</dbReference>
<comment type="caution">
    <text evidence="5">The sequence shown here is derived from an EMBL/GenBank/DDBJ whole genome shotgun (WGS) entry which is preliminary data.</text>
</comment>
<dbReference type="PROSITE" id="PS50932">
    <property type="entry name" value="HTH_LACI_2"/>
    <property type="match status" value="1"/>
</dbReference>
<accession>A0A413RLY9</accession>
<name>A0A413RLY9_9CELL</name>
<dbReference type="RefSeq" id="WP_118767031.1">
    <property type="nucleotide sequence ID" value="NZ_QWKP01000185.1"/>
</dbReference>
<dbReference type="AlphaFoldDB" id="A0A413RLY9"/>
<sequence length="340" mass="35880">MEPPRRQPTLDEVALLAGVSRSAASRAVNNGPNVSRAKRDAVMKAVRDLGYVPNATARALATSHAGAVVLAVANDDPALFVDPFYAQIILGVAAELDRADLDLTLMLAASAQGRDRLKRTLRSRRSDGFLVIAPGGDDWLGAVAHMTDLPVVFCGRPLGAEPTWYVDADNRGGGRLAAEHLIALGRRRIAMIAGPMDLQSTVDRHRGFTDAMAVAGLDSSRIATADFTPHGGALAMARLLERHPDLDAVFAGSDNMAAGALGALRAAGRSVPDDVAVVGFDDLTIAAQTEPDLTTIHQPIQALGQEMAKMMVRLIAGERPSPLIVPTHLVVRSSAPPPLR</sequence>
<dbReference type="GO" id="GO:0000976">
    <property type="term" value="F:transcription cis-regulatory region binding"/>
    <property type="evidence" value="ECO:0007669"/>
    <property type="project" value="TreeGrafter"/>
</dbReference>
<dbReference type="Pfam" id="PF13377">
    <property type="entry name" value="Peripla_BP_3"/>
    <property type="match status" value="1"/>
</dbReference>
<evidence type="ECO:0000259" key="4">
    <source>
        <dbReference type="PROSITE" id="PS50932"/>
    </source>
</evidence>
<keyword evidence="2" id="KW-0238">DNA-binding</keyword>
<dbReference type="Gene3D" id="3.40.50.2300">
    <property type="match status" value="2"/>
</dbReference>
<dbReference type="InterPro" id="IPR000843">
    <property type="entry name" value="HTH_LacI"/>
</dbReference>
<dbReference type="Pfam" id="PF00356">
    <property type="entry name" value="LacI"/>
    <property type="match status" value="1"/>
</dbReference>
<dbReference type="OrthoDB" id="4268837at2"/>
<keyword evidence="6" id="KW-1185">Reference proteome</keyword>
<proteinExistence type="predicted"/>
<dbReference type="PANTHER" id="PTHR30146">
    <property type="entry name" value="LACI-RELATED TRANSCRIPTIONAL REPRESSOR"/>
    <property type="match status" value="1"/>
</dbReference>
<dbReference type="Gene3D" id="1.10.260.40">
    <property type="entry name" value="lambda repressor-like DNA-binding domains"/>
    <property type="match status" value="1"/>
</dbReference>
<dbReference type="Proteomes" id="UP000283374">
    <property type="component" value="Unassembled WGS sequence"/>
</dbReference>
<dbReference type="InterPro" id="IPR046335">
    <property type="entry name" value="LacI/GalR-like_sensor"/>
</dbReference>
<dbReference type="SUPFAM" id="SSF53822">
    <property type="entry name" value="Periplasmic binding protein-like I"/>
    <property type="match status" value="1"/>
</dbReference>
<keyword evidence="1" id="KW-0805">Transcription regulation</keyword>
<organism evidence="5 6">
    <name type="scientific">Cellulomonas rhizosphaerae</name>
    <dbReference type="NCBI Taxonomy" id="2293719"/>
    <lineage>
        <taxon>Bacteria</taxon>
        <taxon>Bacillati</taxon>
        <taxon>Actinomycetota</taxon>
        <taxon>Actinomycetes</taxon>
        <taxon>Micrococcales</taxon>
        <taxon>Cellulomonadaceae</taxon>
        <taxon>Cellulomonas</taxon>
    </lineage>
</organism>
<reference evidence="5 6" key="1">
    <citation type="submission" date="2018-08" db="EMBL/GenBank/DDBJ databases">
        <title>Cellulomonas rhizosphaerae sp. nov., a novel actinomycete isolated from soil.</title>
        <authorList>
            <person name="Tian Y."/>
        </authorList>
    </citation>
    <scope>NUCLEOTIDE SEQUENCE [LARGE SCALE GENOMIC DNA]</scope>
    <source>
        <strain evidence="5 6">NEAU-TCZ24</strain>
    </source>
</reference>
<dbReference type="PROSITE" id="PS00356">
    <property type="entry name" value="HTH_LACI_1"/>
    <property type="match status" value="1"/>
</dbReference>
<protein>
    <submittedName>
        <fullName evidence="5">LacI family transcriptional regulator</fullName>
    </submittedName>
</protein>
<evidence type="ECO:0000313" key="5">
    <source>
        <dbReference type="EMBL" id="RHA41329.1"/>
    </source>
</evidence>
<evidence type="ECO:0000313" key="6">
    <source>
        <dbReference type="Proteomes" id="UP000283374"/>
    </source>
</evidence>